<keyword evidence="9" id="KW-1185">Reference proteome</keyword>
<comment type="subcellular location">
    <subcellularLocation>
        <location evidence="1">Membrane</location>
        <topology evidence="1">Multi-pass membrane protein</topology>
    </subcellularLocation>
</comment>
<evidence type="ECO:0000256" key="3">
    <source>
        <dbReference type="ARBA" id="ARBA00022692"/>
    </source>
</evidence>
<keyword evidence="4 6" id="KW-1133">Transmembrane helix</keyword>
<reference evidence="9" key="1">
    <citation type="submission" date="2019-06" db="EMBL/GenBank/DDBJ databases">
        <authorList>
            <person name="Broberg M."/>
        </authorList>
    </citation>
    <scope>NUCLEOTIDE SEQUENCE [LARGE SCALE GENOMIC DNA]</scope>
</reference>
<dbReference type="Proteomes" id="UP000775872">
    <property type="component" value="Unassembled WGS sequence"/>
</dbReference>
<comment type="caution">
    <text evidence="8">The sequence shown here is derived from an EMBL/GenBank/DDBJ whole genome shotgun (WGS) entry which is preliminary data.</text>
</comment>
<dbReference type="InterPro" id="IPR050360">
    <property type="entry name" value="MFS_Sugar_Transporters"/>
</dbReference>
<reference evidence="8 9" key="2">
    <citation type="submission" date="2021-10" db="EMBL/GenBank/DDBJ databases">
        <authorList>
            <person name="Piombo E."/>
        </authorList>
    </citation>
    <scope>NUCLEOTIDE SEQUENCE [LARGE SCALE GENOMIC DNA]</scope>
</reference>
<dbReference type="PROSITE" id="PS50850">
    <property type="entry name" value="MFS"/>
    <property type="match status" value="1"/>
</dbReference>
<feature type="transmembrane region" description="Helical" evidence="6">
    <location>
        <begin position="72"/>
        <end position="90"/>
    </location>
</feature>
<evidence type="ECO:0000313" key="9">
    <source>
        <dbReference type="Proteomes" id="UP000775872"/>
    </source>
</evidence>
<evidence type="ECO:0000259" key="7">
    <source>
        <dbReference type="PROSITE" id="PS50850"/>
    </source>
</evidence>
<dbReference type="SUPFAM" id="SSF103473">
    <property type="entry name" value="MFS general substrate transporter"/>
    <property type="match status" value="1"/>
</dbReference>
<keyword evidence="5 6" id="KW-0472">Membrane</keyword>
<dbReference type="InterPro" id="IPR005828">
    <property type="entry name" value="MFS_sugar_transport-like"/>
</dbReference>
<dbReference type="GO" id="GO:0016020">
    <property type="term" value="C:membrane"/>
    <property type="evidence" value="ECO:0007669"/>
    <property type="project" value="UniProtKB-SubCell"/>
</dbReference>
<evidence type="ECO:0000313" key="8">
    <source>
        <dbReference type="EMBL" id="CAH0058487.1"/>
    </source>
</evidence>
<dbReference type="AlphaFoldDB" id="A0A9N9ZKV4"/>
<evidence type="ECO:0000256" key="6">
    <source>
        <dbReference type="SAM" id="Phobius"/>
    </source>
</evidence>
<dbReference type="InterPro" id="IPR036259">
    <property type="entry name" value="MFS_trans_sf"/>
</dbReference>
<feature type="transmembrane region" description="Helical" evidence="6">
    <location>
        <begin position="15"/>
        <end position="39"/>
    </location>
</feature>
<evidence type="ECO:0000256" key="5">
    <source>
        <dbReference type="ARBA" id="ARBA00023136"/>
    </source>
</evidence>
<name>A0A9N9ZKV4_9HYPO</name>
<evidence type="ECO:0000256" key="1">
    <source>
        <dbReference type="ARBA" id="ARBA00004141"/>
    </source>
</evidence>
<dbReference type="GO" id="GO:0005351">
    <property type="term" value="F:carbohydrate:proton symporter activity"/>
    <property type="evidence" value="ECO:0007669"/>
    <property type="project" value="TreeGrafter"/>
</dbReference>
<dbReference type="OrthoDB" id="4526249at2759"/>
<gene>
    <name evidence="8" type="ORF">CSOL1703_00008970</name>
</gene>
<accession>A0A9N9ZKV4</accession>
<keyword evidence="3 6" id="KW-0812">Transmembrane</keyword>
<dbReference type="Gene3D" id="1.20.1250.20">
    <property type="entry name" value="MFS general substrate transporter like domains"/>
    <property type="match status" value="1"/>
</dbReference>
<evidence type="ECO:0000256" key="4">
    <source>
        <dbReference type="ARBA" id="ARBA00022989"/>
    </source>
</evidence>
<feature type="domain" description="Major facilitator superfamily (MFS) profile" evidence="7">
    <location>
        <begin position="1"/>
        <end position="127"/>
    </location>
</feature>
<dbReference type="InterPro" id="IPR020846">
    <property type="entry name" value="MFS_dom"/>
</dbReference>
<protein>
    <recommendedName>
        <fullName evidence="7">Major facilitator superfamily (MFS) profile domain-containing protein</fullName>
    </recommendedName>
</protein>
<dbReference type="PANTHER" id="PTHR48022:SF14">
    <property type="entry name" value="MAJOR FACILITATOR SUPERFAMILY (MFS) PROFILE DOMAIN-CONTAINING PROTEIN-RELATED"/>
    <property type="match status" value="1"/>
</dbReference>
<evidence type="ECO:0000256" key="2">
    <source>
        <dbReference type="ARBA" id="ARBA00010992"/>
    </source>
</evidence>
<comment type="similarity">
    <text evidence="2">Belongs to the major facilitator superfamily. Sugar transporter (TC 2.A.1.1) family.</text>
</comment>
<organism evidence="8 9">
    <name type="scientific">Clonostachys solani</name>
    <dbReference type="NCBI Taxonomy" id="160281"/>
    <lineage>
        <taxon>Eukaryota</taxon>
        <taxon>Fungi</taxon>
        <taxon>Dikarya</taxon>
        <taxon>Ascomycota</taxon>
        <taxon>Pezizomycotina</taxon>
        <taxon>Sordariomycetes</taxon>
        <taxon>Hypocreomycetidae</taxon>
        <taxon>Hypocreales</taxon>
        <taxon>Bionectriaceae</taxon>
        <taxon>Clonostachys</taxon>
    </lineage>
</organism>
<proteinExistence type="inferred from homology"/>
<dbReference type="PANTHER" id="PTHR48022">
    <property type="entry name" value="PLASTIDIC GLUCOSE TRANSPORTER 4"/>
    <property type="match status" value="1"/>
</dbReference>
<dbReference type="Pfam" id="PF00083">
    <property type="entry name" value="Sugar_tr"/>
    <property type="match status" value="1"/>
</dbReference>
<sequence>MLQFHAVFPQTETAFGASLMTGMLLLGAFNGCIFMPYVADKISRKWALTLVVVIFNIGAILQTAAVNYTMLVVGRTIGGIGVGTLVMTMGKTLEQMDEIFGDTSGQEEQDIMRRAVRAAEMTHRQQV</sequence>
<feature type="transmembrane region" description="Helical" evidence="6">
    <location>
        <begin position="46"/>
        <end position="66"/>
    </location>
</feature>
<dbReference type="EMBL" id="CABFOC020000082">
    <property type="protein sequence ID" value="CAH0058487.1"/>
    <property type="molecule type" value="Genomic_DNA"/>
</dbReference>